<keyword evidence="3" id="KW-0547">Nucleotide-binding</keyword>
<dbReference type="SMART" id="SM00382">
    <property type="entry name" value="AAA"/>
    <property type="match status" value="1"/>
</dbReference>
<dbReference type="SUPFAM" id="SSF52540">
    <property type="entry name" value="P-loop containing nucleoside triphosphate hydrolases"/>
    <property type="match status" value="1"/>
</dbReference>
<dbReference type="Gene3D" id="1.10.3710.10">
    <property type="entry name" value="DNA polymerase III clamp loader subunits, C-terminal domain"/>
    <property type="match status" value="1"/>
</dbReference>
<reference evidence="6 7" key="1">
    <citation type="submission" date="2016-01" db="EMBL/GenBank/DDBJ databases">
        <title>Investigation of taxonomic status of Bacillus aminovorans.</title>
        <authorList>
            <person name="Verma A."/>
            <person name="Pal Y."/>
            <person name="Krishnamurthi S."/>
        </authorList>
    </citation>
    <scope>NUCLEOTIDE SEQUENCE [LARGE SCALE GENOMIC DNA]</scope>
    <source>
        <strain evidence="6 7">DSM 1314</strain>
    </source>
</reference>
<dbReference type="PANTHER" id="PTHR13779:SF7">
    <property type="entry name" value="ATPASE WRNIP1"/>
    <property type="match status" value="1"/>
</dbReference>
<dbReference type="GO" id="GO:0005524">
    <property type="term" value="F:ATP binding"/>
    <property type="evidence" value="ECO:0007669"/>
    <property type="project" value="UniProtKB-KW"/>
</dbReference>
<dbReference type="CDD" id="cd00009">
    <property type="entry name" value="AAA"/>
    <property type="match status" value="1"/>
</dbReference>
<comment type="caution">
    <text evidence="6">The sequence shown here is derived from an EMBL/GenBank/DDBJ whole genome shotgun (WGS) entry which is preliminary data.</text>
</comment>
<dbReference type="Pfam" id="PF16193">
    <property type="entry name" value="AAA_assoc_2"/>
    <property type="match status" value="1"/>
</dbReference>
<dbReference type="EMBL" id="LQWY01000005">
    <property type="protein sequence ID" value="OAH62765.1"/>
    <property type="molecule type" value="Genomic_DNA"/>
</dbReference>
<dbReference type="RefSeq" id="WP_063964617.1">
    <property type="nucleotide sequence ID" value="NZ_JBCNAN010000033.1"/>
</dbReference>
<dbReference type="FunFam" id="1.20.272.10:FF:000001">
    <property type="entry name" value="Putative AAA family ATPase"/>
    <property type="match status" value="1"/>
</dbReference>
<evidence type="ECO:0000256" key="1">
    <source>
        <dbReference type="ARBA" id="ARBA00008959"/>
    </source>
</evidence>
<feature type="domain" description="AAA+ ATPase" evidence="5">
    <location>
        <begin position="37"/>
        <end position="149"/>
    </location>
</feature>
<evidence type="ECO:0000259" key="5">
    <source>
        <dbReference type="SMART" id="SM00382"/>
    </source>
</evidence>
<dbReference type="GO" id="GO:0006261">
    <property type="term" value="P:DNA-templated DNA replication"/>
    <property type="evidence" value="ECO:0007669"/>
    <property type="project" value="TreeGrafter"/>
</dbReference>
<organism evidence="6 7">
    <name type="scientific">Domibacillus aminovorans</name>
    <dbReference type="NCBI Taxonomy" id="29332"/>
    <lineage>
        <taxon>Bacteria</taxon>
        <taxon>Bacillati</taxon>
        <taxon>Bacillota</taxon>
        <taxon>Bacilli</taxon>
        <taxon>Bacillales</taxon>
        <taxon>Bacillaceae</taxon>
        <taxon>Domibacillus</taxon>
    </lineage>
</organism>
<dbReference type="FunFam" id="1.10.8.60:FF:000029">
    <property type="entry name" value="Replication-associated recombination protein A"/>
    <property type="match status" value="1"/>
</dbReference>
<dbReference type="Pfam" id="PF00004">
    <property type="entry name" value="AAA"/>
    <property type="match status" value="1"/>
</dbReference>
<accession>A0A177LC49</accession>
<dbReference type="STRING" id="29332.AWH48_05365"/>
<name>A0A177LC49_9BACI</name>
<evidence type="ECO:0000256" key="2">
    <source>
        <dbReference type="ARBA" id="ARBA00020776"/>
    </source>
</evidence>
<sequence>MKPLAYRMRPRTIDEVAGQDHLTGHGKIIRRMTDAKQLSSMILYGPPGTGKTSIAGAIAGSTKYAFRMLNAVTSNKKDMEIVAAEAKMSGKVILLLDEVHRLDKAKQDYLLPFLENGMITLIGATTSNPYHAINPAIRSRCQIFEVQPLTPDAVKKLLLRALDDSERGLGSYKTDVTDEALNHFAEASGGDVRSSLNALELAVTSTPPNSDGVIPITLEAAEECLQQKSFAHDKDGDAHYDVLSGFQKSIRGSDVNAALHYLARLIEAGDLVSIARRLLIIAYEDIGLASPQAGPRILAAIEAAERTGFPEARIPLANAVIELCLSPKSNTAYKAIDAALADIRAGRAGEIPAHVKDASYKSASKLGRGVDYKYPHDFENGWVSQQYLPNTLKNKRYYDPKMTGKFEQALASVYEKIEKGKKV</sequence>
<protein>
    <recommendedName>
        <fullName evidence="2">Replication-associated recombination protein A</fullName>
    </recommendedName>
</protein>
<dbReference type="AlphaFoldDB" id="A0A177LC49"/>
<dbReference type="FunFam" id="1.10.3710.10:FF:000003">
    <property type="entry name" value="ATPase, AAA family protein"/>
    <property type="match status" value="1"/>
</dbReference>
<dbReference type="CDD" id="cd18139">
    <property type="entry name" value="HLD_clamp_RarA"/>
    <property type="match status" value="1"/>
</dbReference>
<dbReference type="SUPFAM" id="SSF48019">
    <property type="entry name" value="post-AAA+ oligomerization domain-like"/>
    <property type="match status" value="1"/>
</dbReference>
<dbReference type="GO" id="GO:0016887">
    <property type="term" value="F:ATP hydrolysis activity"/>
    <property type="evidence" value="ECO:0007669"/>
    <property type="project" value="InterPro"/>
</dbReference>
<keyword evidence="7" id="KW-1185">Reference proteome</keyword>
<dbReference type="GO" id="GO:0008047">
    <property type="term" value="F:enzyme activator activity"/>
    <property type="evidence" value="ECO:0007669"/>
    <property type="project" value="TreeGrafter"/>
</dbReference>
<dbReference type="GO" id="GO:0003677">
    <property type="term" value="F:DNA binding"/>
    <property type="evidence" value="ECO:0007669"/>
    <property type="project" value="InterPro"/>
</dbReference>
<dbReference type="InterPro" id="IPR008921">
    <property type="entry name" value="DNA_pol3_clamp-load_cplx_C"/>
</dbReference>
<dbReference type="Gene3D" id="3.40.50.300">
    <property type="entry name" value="P-loop containing nucleotide triphosphate hydrolases"/>
    <property type="match status" value="1"/>
</dbReference>
<dbReference type="Gene3D" id="1.20.272.10">
    <property type="match status" value="1"/>
</dbReference>
<comment type="similarity">
    <text evidence="1">Belongs to the AAA ATPase family. RarA/MGS1/WRNIP1 subfamily.</text>
</comment>
<dbReference type="InterPro" id="IPR032423">
    <property type="entry name" value="AAA_assoc_2"/>
</dbReference>
<evidence type="ECO:0000256" key="3">
    <source>
        <dbReference type="ARBA" id="ARBA00022741"/>
    </source>
</evidence>
<dbReference type="InterPro" id="IPR021886">
    <property type="entry name" value="MgsA_C"/>
</dbReference>
<evidence type="ECO:0000313" key="6">
    <source>
        <dbReference type="EMBL" id="OAH62765.1"/>
    </source>
</evidence>
<dbReference type="PANTHER" id="PTHR13779">
    <property type="entry name" value="WERNER HELICASE-INTERACTING PROTEIN 1 FAMILY MEMBER"/>
    <property type="match status" value="1"/>
</dbReference>
<gene>
    <name evidence="6" type="ORF">AWH49_08865</name>
</gene>
<dbReference type="Gene3D" id="1.10.8.60">
    <property type="match status" value="1"/>
</dbReference>
<dbReference type="Pfam" id="PF12002">
    <property type="entry name" value="MgsA_C"/>
    <property type="match status" value="1"/>
</dbReference>
<dbReference type="FunFam" id="3.40.50.300:FF:000766">
    <property type="entry name" value="Recombination factor protein RarA"/>
    <property type="match status" value="1"/>
</dbReference>
<dbReference type="GO" id="GO:0017116">
    <property type="term" value="F:single-stranded DNA helicase activity"/>
    <property type="evidence" value="ECO:0007669"/>
    <property type="project" value="TreeGrafter"/>
</dbReference>
<evidence type="ECO:0000256" key="4">
    <source>
        <dbReference type="ARBA" id="ARBA00022840"/>
    </source>
</evidence>
<evidence type="ECO:0000313" key="7">
    <source>
        <dbReference type="Proteomes" id="UP000076935"/>
    </source>
</evidence>
<dbReference type="GO" id="GO:0000731">
    <property type="term" value="P:DNA synthesis involved in DNA repair"/>
    <property type="evidence" value="ECO:0007669"/>
    <property type="project" value="TreeGrafter"/>
</dbReference>
<proteinExistence type="inferred from homology"/>
<dbReference type="InterPro" id="IPR003959">
    <property type="entry name" value="ATPase_AAA_core"/>
</dbReference>
<dbReference type="InterPro" id="IPR051314">
    <property type="entry name" value="AAA_ATPase_RarA/MGS1/WRNIP1"/>
</dbReference>
<dbReference type="Proteomes" id="UP000076935">
    <property type="component" value="Unassembled WGS sequence"/>
</dbReference>
<keyword evidence="4" id="KW-0067">ATP-binding</keyword>
<dbReference type="InterPro" id="IPR003593">
    <property type="entry name" value="AAA+_ATPase"/>
</dbReference>
<dbReference type="InterPro" id="IPR027417">
    <property type="entry name" value="P-loop_NTPase"/>
</dbReference>